<sequence length="711" mass="80751">MTTVLEKGNISIHTENIFPIIKKWLYSDHEIFLRELVSNAVDAIQKLKMVSYSGELSGEIGDPEIVITIDKAQKTLAITDTGIGMTADEVKQYINQVAFSSAEEFVEKYKAAGDQQIIGHFGLGFYSSFMVAQRVYIDTLSYKSEAKPVHWSCDGSTEFELSESTRSDRGTTVTLLLQDEEQEYLEPYRIRQLIKTYCDFLPVPIKLEVKEAAPEATAPEATTEAVSDATTEAPAETKVPEIKAPEQINRQKAPWKEAPSSLSSEDYLEFYRYLYPYQEEPLLWVHLNTDYPFVVNGILYFPKLKPDVDTTKGQIKLFCNQVFVSDNCEEVIPKFLLPLRGVIDSVDIPLNVSRSFLQNDRTVRRIADYIAKKVGDRLKELYRDNRDEYVRCWQDLGTFVKFGSINDDKFKKQVEDILIYRTTAKLSEVRGERREVSEPKIEVQSADGDAWQDVNAPTADSISDPSPLTPLSSPPYTTLKEYLERNKEHHPNRVFYCTDEVAQTTYVELHKQQGLEVLFMDSFIDSHFVSFLEREHPDVKFSRVDADLDDTLIDKDKPADIVDPATNQTRSDRIKELFQKALNKPKLTIRTEALKSSDAKGVPPAMVLLPEHLRRMQEMTALMQQQAVQFPEEHILLVNTSHPLIQNLVSLSQGAIIQSEGQSPSAELANMICHHVYDLALMAQKGFDAEGMQAFVERSNAVLTRLTDRAS</sequence>
<dbReference type="PRINTS" id="PR00775">
    <property type="entry name" value="HEATSHOCK90"/>
</dbReference>
<reference evidence="10" key="1">
    <citation type="submission" date="2018-02" db="EMBL/GenBank/DDBJ databases">
        <authorList>
            <person name="Moore K."/>
            <person name="Momper L."/>
        </authorList>
    </citation>
    <scope>NUCLEOTIDE SEQUENCE [LARGE SCALE GENOMIC DNA]</scope>
    <source>
        <strain evidence="10">ULC18</strain>
    </source>
</reference>
<evidence type="ECO:0000256" key="2">
    <source>
        <dbReference type="ARBA" id="ARBA00022490"/>
    </source>
</evidence>
<proteinExistence type="inferred from homology"/>
<dbReference type="EMBL" id="PVWK01000148">
    <property type="protein sequence ID" value="PSB24340.1"/>
    <property type="molecule type" value="Genomic_DNA"/>
</dbReference>
<evidence type="ECO:0000256" key="4">
    <source>
        <dbReference type="ARBA" id="ARBA00022840"/>
    </source>
</evidence>
<dbReference type="GO" id="GO:0051082">
    <property type="term" value="F:unfolded protein binding"/>
    <property type="evidence" value="ECO:0007669"/>
    <property type="project" value="InterPro"/>
</dbReference>
<protein>
    <submittedName>
        <fullName evidence="9">Molecular chaperone HtpG</fullName>
    </submittedName>
</protein>
<dbReference type="SUPFAM" id="SSF110942">
    <property type="entry name" value="HSP90 C-terminal domain"/>
    <property type="match status" value="1"/>
</dbReference>
<comment type="similarity">
    <text evidence="1">Belongs to the heat shock protein 90 family.</text>
</comment>
<dbReference type="RefSeq" id="WP_106260085.1">
    <property type="nucleotide sequence ID" value="NZ_CAWNSW010000028.1"/>
</dbReference>
<evidence type="ECO:0000256" key="7">
    <source>
        <dbReference type="SAM" id="MobiDB-lite"/>
    </source>
</evidence>
<dbReference type="GO" id="GO:0016887">
    <property type="term" value="F:ATP hydrolysis activity"/>
    <property type="evidence" value="ECO:0007669"/>
    <property type="project" value="InterPro"/>
</dbReference>
<accession>A0A2T1DV29</accession>
<dbReference type="InterPro" id="IPR001404">
    <property type="entry name" value="Hsp90_fam"/>
</dbReference>
<dbReference type="Gene3D" id="3.30.230.80">
    <property type="match status" value="1"/>
</dbReference>
<dbReference type="Pfam" id="PF13589">
    <property type="entry name" value="HATPase_c_3"/>
    <property type="match status" value="1"/>
</dbReference>
<keyword evidence="5" id="KW-0143">Chaperone</keyword>
<dbReference type="PROSITE" id="PS00298">
    <property type="entry name" value="HSP90"/>
    <property type="match status" value="1"/>
</dbReference>
<dbReference type="SUPFAM" id="SSF55874">
    <property type="entry name" value="ATPase domain of HSP90 chaperone/DNA topoisomerase II/histidine kinase"/>
    <property type="match status" value="1"/>
</dbReference>
<feature type="binding site" evidence="6">
    <location>
        <position position="35"/>
    </location>
    <ligand>
        <name>ATP</name>
        <dbReference type="ChEBI" id="CHEBI:30616"/>
    </ligand>
</feature>
<feature type="binding site" evidence="6">
    <location>
        <position position="80"/>
    </location>
    <ligand>
        <name>ATP</name>
        <dbReference type="ChEBI" id="CHEBI:30616"/>
    </ligand>
</feature>
<feature type="compositionally biased region" description="Low complexity" evidence="7">
    <location>
        <begin position="214"/>
        <end position="225"/>
    </location>
</feature>
<organism evidence="9 10">
    <name type="scientific">Stenomitos frigidus ULC18</name>
    <dbReference type="NCBI Taxonomy" id="2107698"/>
    <lineage>
        <taxon>Bacteria</taxon>
        <taxon>Bacillati</taxon>
        <taxon>Cyanobacteriota</taxon>
        <taxon>Cyanophyceae</taxon>
        <taxon>Leptolyngbyales</taxon>
        <taxon>Leptolyngbyaceae</taxon>
        <taxon>Stenomitos</taxon>
    </lineage>
</organism>
<dbReference type="GO" id="GO:0140662">
    <property type="term" value="F:ATP-dependent protein folding chaperone"/>
    <property type="evidence" value="ECO:0007669"/>
    <property type="project" value="InterPro"/>
</dbReference>
<evidence type="ECO:0000256" key="6">
    <source>
        <dbReference type="PIRSR" id="PIRSR002583-1"/>
    </source>
</evidence>
<dbReference type="PIRSF" id="PIRSF002583">
    <property type="entry name" value="Hsp90"/>
    <property type="match status" value="1"/>
</dbReference>
<dbReference type="FunFam" id="3.30.565.10:FF:000076">
    <property type="entry name" value="Molecular chaperone HtpG"/>
    <property type="match status" value="1"/>
</dbReference>
<gene>
    <name evidence="9" type="ORF">C7B82_27430</name>
</gene>
<evidence type="ECO:0000259" key="8">
    <source>
        <dbReference type="SMART" id="SM00387"/>
    </source>
</evidence>
<dbReference type="Gene3D" id="3.30.565.10">
    <property type="entry name" value="Histidine kinase-like ATPase, C-terminal domain"/>
    <property type="match status" value="1"/>
</dbReference>
<dbReference type="SMART" id="SM00387">
    <property type="entry name" value="HATPase_c"/>
    <property type="match status" value="1"/>
</dbReference>
<feature type="binding site" evidence="6">
    <location>
        <position position="39"/>
    </location>
    <ligand>
        <name>ATP</name>
        <dbReference type="ChEBI" id="CHEBI:30616"/>
    </ligand>
</feature>
<dbReference type="NCBIfam" id="NF003555">
    <property type="entry name" value="PRK05218.1"/>
    <property type="match status" value="1"/>
</dbReference>
<dbReference type="PANTHER" id="PTHR11528">
    <property type="entry name" value="HEAT SHOCK PROTEIN 90 FAMILY MEMBER"/>
    <property type="match status" value="1"/>
</dbReference>
<name>A0A2T1DV29_9CYAN</name>
<keyword evidence="10" id="KW-1185">Reference proteome</keyword>
<comment type="caution">
    <text evidence="9">The sequence shown here is derived from an EMBL/GenBank/DDBJ whole genome shotgun (WGS) entry which is preliminary data.</text>
</comment>
<dbReference type="AlphaFoldDB" id="A0A2T1DV29"/>
<dbReference type="Proteomes" id="UP000239576">
    <property type="component" value="Unassembled WGS sequence"/>
</dbReference>
<dbReference type="InterPro" id="IPR036890">
    <property type="entry name" value="HATPase_C_sf"/>
</dbReference>
<dbReference type="CDD" id="cd16927">
    <property type="entry name" value="HATPase_Hsp90-like"/>
    <property type="match status" value="1"/>
</dbReference>
<dbReference type="InterPro" id="IPR020568">
    <property type="entry name" value="Ribosomal_Su5_D2-typ_SF"/>
</dbReference>
<dbReference type="GO" id="GO:0005524">
    <property type="term" value="F:ATP binding"/>
    <property type="evidence" value="ECO:0007669"/>
    <property type="project" value="UniProtKB-KW"/>
</dbReference>
<dbReference type="InterPro" id="IPR020575">
    <property type="entry name" value="Hsp90_N"/>
</dbReference>
<feature type="binding site" evidence="6">
    <location>
        <position position="354"/>
    </location>
    <ligand>
        <name>ATP</name>
        <dbReference type="ChEBI" id="CHEBI:30616"/>
    </ligand>
</feature>
<feature type="region of interest" description="Disordered" evidence="7">
    <location>
        <begin position="214"/>
        <end position="237"/>
    </location>
</feature>
<keyword evidence="4 6" id="KW-0067">ATP-binding</keyword>
<feature type="binding site" evidence="6">
    <location>
        <position position="171"/>
    </location>
    <ligand>
        <name>ATP</name>
        <dbReference type="ChEBI" id="CHEBI:30616"/>
    </ligand>
</feature>
<reference evidence="9 10" key="2">
    <citation type="submission" date="2018-03" db="EMBL/GenBank/DDBJ databases">
        <title>The ancient ancestry and fast evolution of plastids.</title>
        <authorList>
            <person name="Moore K.R."/>
            <person name="Magnabosco C."/>
            <person name="Momper L."/>
            <person name="Gold D.A."/>
            <person name="Bosak T."/>
            <person name="Fournier G.P."/>
        </authorList>
    </citation>
    <scope>NUCLEOTIDE SEQUENCE [LARGE SCALE GENOMIC DNA]</scope>
    <source>
        <strain evidence="9 10">ULC18</strain>
    </source>
</reference>
<dbReference type="OrthoDB" id="9802640at2"/>
<dbReference type="Pfam" id="PF00183">
    <property type="entry name" value="HSP90"/>
    <property type="match status" value="2"/>
</dbReference>
<dbReference type="InterPro" id="IPR037196">
    <property type="entry name" value="HSP90_C"/>
</dbReference>
<feature type="binding site" evidence="6">
    <location>
        <position position="85"/>
    </location>
    <ligand>
        <name>ATP</name>
        <dbReference type="ChEBI" id="CHEBI:30616"/>
    </ligand>
</feature>
<dbReference type="InterPro" id="IPR019805">
    <property type="entry name" value="Heat_shock_protein_90_CS"/>
</dbReference>
<evidence type="ECO:0000313" key="10">
    <source>
        <dbReference type="Proteomes" id="UP000239576"/>
    </source>
</evidence>
<evidence type="ECO:0000256" key="5">
    <source>
        <dbReference type="ARBA" id="ARBA00023186"/>
    </source>
</evidence>
<dbReference type="SUPFAM" id="SSF54211">
    <property type="entry name" value="Ribosomal protein S5 domain 2-like"/>
    <property type="match status" value="1"/>
</dbReference>
<evidence type="ECO:0000313" key="9">
    <source>
        <dbReference type="EMBL" id="PSB24340.1"/>
    </source>
</evidence>
<dbReference type="Gene3D" id="3.40.50.11260">
    <property type="match status" value="1"/>
</dbReference>
<keyword evidence="3 6" id="KW-0547">Nucleotide-binding</keyword>
<dbReference type="Gene3D" id="1.20.120.790">
    <property type="entry name" value="Heat shock protein 90, C-terminal domain"/>
    <property type="match status" value="1"/>
</dbReference>
<feature type="domain" description="Histidine kinase/HSP90-like ATPase" evidence="8">
    <location>
        <begin position="28"/>
        <end position="181"/>
    </location>
</feature>
<keyword evidence="2" id="KW-0963">Cytoplasm</keyword>
<dbReference type="InterPro" id="IPR003594">
    <property type="entry name" value="HATPase_dom"/>
</dbReference>
<evidence type="ECO:0000256" key="1">
    <source>
        <dbReference type="ARBA" id="ARBA00008239"/>
    </source>
</evidence>
<dbReference type="FunFam" id="3.30.230.80:FF:000008">
    <property type="entry name" value="Molecular chaperone HtpG"/>
    <property type="match status" value="1"/>
</dbReference>
<evidence type="ECO:0000256" key="3">
    <source>
        <dbReference type="ARBA" id="ARBA00022741"/>
    </source>
</evidence>